<dbReference type="Pfam" id="PF00563">
    <property type="entry name" value="EAL"/>
    <property type="match status" value="1"/>
</dbReference>
<dbReference type="RefSeq" id="WP_077026400.1">
    <property type="nucleotide sequence ID" value="NZ_CP017641.1"/>
</dbReference>
<reference evidence="3 4" key="1">
    <citation type="journal article" date="2016" name="Front. Microbiol.">
        <title>Fuerstia marisgermanicae gen. nov., sp. nov., an Unusual Member of the Phylum Planctomycetes from the German Wadden Sea.</title>
        <authorList>
            <person name="Kohn T."/>
            <person name="Heuer A."/>
            <person name="Jogler M."/>
            <person name="Vollmers J."/>
            <person name="Boedeker C."/>
            <person name="Bunk B."/>
            <person name="Rast P."/>
            <person name="Borchert D."/>
            <person name="Glockner I."/>
            <person name="Freese H.M."/>
            <person name="Klenk H.P."/>
            <person name="Overmann J."/>
            <person name="Kaster A.K."/>
            <person name="Rohde M."/>
            <person name="Wiegand S."/>
            <person name="Jogler C."/>
        </authorList>
    </citation>
    <scope>NUCLEOTIDE SEQUENCE [LARGE SCALE GENOMIC DNA]</scope>
    <source>
        <strain evidence="3 4">NH11</strain>
    </source>
</reference>
<sequence>MSHGLSTVKQSLLDFSQLKGRDDATSERCGIWFLVRSSENGGDQHRTRIAGDRFSVGRRLDCDLCVADPTVSGNHAAFEFQGDRLFLSDSGSTNGTLVNGACVNGSTEVFSGDVIHFGQMVYSLDQKRSPQKPSGNPATKTQFATAPENAILFRGFDQLLNRPDIEPYFQPVVAFANGATVGYEVLVRSKLKGLEFPDRIFRIANLRHAEVKLSEVCRSEGLLSGIQLDPLGCYFLNTHAVEVGTPRLFESLRELRDDYPETSIVIEIHEAAITSVAYLTELQAVLRDLNIDLAYDDFGAGQARLIELFEVPPKYLKFDLSFVRGLENASKPHRASVRSLLNMVHDLDVIALAEGVETQVQSEICEELGFDLVQGYLFGRPQPREFWQEKMSSMATMEVEAMAGANRKV</sequence>
<evidence type="ECO:0000259" key="2">
    <source>
        <dbReference type="PROSITE" id="PS50883"/>
    </source>
</evidence>
<gene>
    <name evidence="3" type="primary">yjcC</name>
    <name evidence="3" type="ORF">Fuma_04858</name>
</gene>
<dbReference type="InterPro" id="IPR050706">
    <property type="entry name" value="Cyclic-di-GMP_PDE-like"/>
</dbReference>
<organism evidence="3 4">
    <name type="scientific">Fuerstiella marisgermanici</name>
    <dbReference type="NCBI Taxonomy" id="1891926"/>
    <lineage>
        <taxon>Bacteria</taxon>
        <taxon>Pseudomonadati</taxon>
        <taxon>Planctomycetota</taxon>
        <taxon>Planctomycetia</taxon>
        <taxon>Planctomycetales</taxon>
        <taxon>Planctomycetaceae</taxon>
        <taxon>Fuerstiella</taxon>
    </lineage>
</organism>
<dbReference type="InterPro" id="IPR001633">
    <property type="entry name" value="EAL_dom"/>
</dbReference>
<dbReference type="PROSITE" id="PS50883">
    <property type="entry name" value="EAL"/>
    <property type="match status" value="1"/>
</dbReference>
<dbReference type="SUPFAM" id="SSF49879">
    <property type="entry name" value="SMAD/FHA domain"/>
    <property type="match status" value="1"/>
</dbReference>
<keyword evidence="4" id="KW-1185">Reference proteome</keyword>
<dbReference type="KEGG" id="fmr:Fuma_04858"/>
<dbReference type="CDD" id="cd01948">
    <property type="entry name" value="EAL"/>
    <property type="match status" value="1"/>
</dbReference>
<dbReference type="GO" id="GO:0071111">
    <property type="term" value="F:cyclic-guanylate-specific phosphodiesterase activity"/>
    <property type="evidence" value="ECO:0007669"/>
    <property type="project" value="InterPro"/>
</dbReference>
<dbReference type="OrthoDB" id="9813903at2"/>
<name>A0A1P8WMB5_9PLAN</name>
<dbReference type="Pfam" id="PF00498">
    <property type="entry name" value="FHA"/>
    <property type="match status" value="1"/>
</dbReference>
<dbReference type="SMART" id="SM00240">
    <property type="entry name" value="FHA"/>
    <property type="match status" value="1"/>
</dbReference>
<dbReference type="InterPro" id="IPR000253">
    <property type="entry name" value="FHA_dom"/>
</dbReference>
<feature type="domain" description="FHA" evidence="1">
    <location>
        <begin position="54"/>
        <end position="103"/>
    </location>
</feature>
<evidence type="ECO:0000313" key="4">
    <source>
        <dbReference type="Proteomes" id="UP000187735"/>
    </source>
</evidence>
<dbReference type="Gene3D" id="2.60.200.20">
    <property type="match status" value="1"/>
</dbReference>
<dbReference type="InterPro" id="IPR008984">
    <property type="entry name" value="SMAD_FHA_dom_sf"/>
</dbReference>
<dbReference type="EMBL" id="CP017641">
    <property type="protein sequence ID" value="APZ95202.1"/>
    <property type="molecule type" value="Genomic_DNA"/>
</dbReference>
<evidence type="ECO:0000313" key="3">
    <source>
        <dbReference type="EMBL" id="APZ95202.1"/>
    </source>
</evidence>
<protein>
    <submittedName>
        <fullName evidence="3">Putative membrane protein YjcC</fullName>
    </submittedName>
</protein>
<dbReference type="SUPFAM" id="SSF141868">
    <property type="entry name" value="EAL domain-like"/>
    <property type="match status" value="1"/>
</dbReference>
<dbReference type="AlphaFoldDB" id="A0A1P8WMB5"/>
<dbReference type="PANTHER" id="PTHR33121">
    <property type="entry name" value="CYCLIC DI-GMP PHOSPHODIESTERASE PDEF"/>
    <property type="match status" value="1"/>
</dbReference>
<dbReference type="PROSITE" id="PS50006">
    <property type="entry name" value="FHA_DOMAIN"/>
    <property type="match status" value="1"/>
</dbReference>
<dbReference type="CDD" id="cd00060">
    <property type="entry name" value="FHA"/>
    <property type="match status" value="1"/>
</dbReference>
<dbReference type="SMART" id="SM00052">
    <property type="entry name" value="EAL"/>
    <property type="match status" value="1"/>
</dbReference>
<accession>A0A1P8WMB5</accession>
<dbReference type="InterPro" id="IPR035919">
    <property type="entry name" value="EAL_sf"/>
</dbReference>
<evidence type="ECO:0000259" key="1">
    <source>
        <dbReference type="PROSITE" id="PS50006"/>
    </source>
</evidence>
<proteinExistence type="predicted"/>
<dbReference type="PANTHER" id="PTHR33121:SF76">
    <property type="entry name" value="SIGNALING PROTEIN"/>
    <property type="match status" value="1"/>
</dbReference>
<dbReference type="Gene3D" id="3.20.20.450">
    <property type="entry name" value="EAL domain"/>
    <property type="match status" value="1"/>
</dbReference>
<dbReference type="STRING" id="1891926.Fuma_04858"/>
<dbReference type="Proteomes" id="UP000187735">
    <property type="component" value="Chromosome"/>
</dbReference>
<feature type="domain" description="EAL" evidence="2">
    <location>
        <begin position="149"/>
        <end position="395"/>
    </location>
</feature>